<gene>
    <name evidence="1" type="ORF">BJY22_006573</name>
</gene>
<evidence type="ECO:0000313" key="2">
    <source>
        <dbReference type="Proteomes" id="UP000555407"/>
    </source>
</evidence>
<evidence type="ECO:0000313" key="1">
    <source>
        <dbReference type="EMBL" id="NIK60856.1"/>
    </source>
</evidence>
<dbReference type="InterPro" id="IPR011047">
    <property type="entry name" value="Quinoprotein_ADH-like_sf"/>
</dbReference>
<sequence length="660" mass="70683">MGLPLVGGANEMIARRRFLQAAASSVAVTAVGSQLTTAAHAAGVDPEGTLRDLGPASVASPLGNGEFVGNVLYMGSRGLSPNVVGAWDLGTDKISKHYEIPTGVGIWAMCKVGTDVYVGTHAPSDLYKIDTVAGTVTKLASYPDEFIWTIASAPDGVIYMGTSQPGRVLEYNPATGVSRDLGEPAPGESYVRSIQADATHVYAGVGSNAHLIAINRTTGEKRELLPASLADRDWVSSMASSDTHIAGGVLSLAELLVVEKANPANHRIVKATAPGEKYIVAVLIHDGWVYFAGRPSGTIYRYHLATEKLEVLGVPFFEAATSRILEFEGRIYGLQDTGVFVYDPATSQLEYFSHVQRGFRAAPEAPMSVHSDGSWVYVGGKSGADLHELSTAKVTRLPIAGEPKTMLTVDGTTYLGIYTQAALYSHHIGEPEAKLLFRTGHNQDRPRDLAYDKRTGLIVMSTQPEPGHPNGALNVYNPGSGKVDTYRPIVERQTVLSLTASHGVAYLGTSTQEGLGAPPVTSTARLAAFDLSSRTLLWEIEPLPGIAAYTGVKHTPFAIYALTNTGVLVEYDLARRKVTRTLKVNNRGGDLVIAGFTAYTSDVDAVYRIDLLPLRSRKIVTGLASDWFGGGSKLNIDPSERWLYGIKGRNLVQVAISPYR</sequence>
<comment type="caution">
    <text evidence="1">The sequence shown here is derived from an EMBL/GenBank/DDBJ whole genome shotgun (WGS) entry which is preliminary data.</text>
</comment>
<proteinExistence type="predicted"/>
<dbReference type="RefSeq" id="WP_202891364.1">
    <property type="nucleotide sequence ID" value="NZ_JAASRO010000001.1"/>
</dbReference>
<dbReference type="Proteomes" id="UP000555407">
    <property type="component" value="Unassembled WGS sequence"/>
</dbReference>
<dbReference type="EMBL" id="JAASRO010000001">
    <property type="protein sequence ID" value="NIK60856.1"/>
    <property type="molecule type" value="Genomic_DNA"/>
</dbReference>
<reference evidence="1 2" key="1">
    <citation type="submission" date="2020-03" db="EMBL/GenBank/DDBJ databases">
        <title>Sequencing the genomes of 1000 actinobacteria strains.</title>
        <authorList>
            <person name="Klenk H.-P."/>
        </authorList>
    </citation>
    <scope>NUCLEOTIDE SEQUENCE [LARGE SCALE GENOMIC DNA]</scope>
    <source>
        <strain evidence="1 2">DSM 45490</strain>
    </source>
</reference>
<dbReference type="SUPFAM" id="SSF69322">
    <property type="entry name" value="Tricorn protease domain 2"/>
    <property type="match status" value="1"/>
</dbReference>
<organism evidence="1 2">
    <name type="scientific">Kribbella shirazensis</name>
    <dbReference type="NCBI Taxonomy" id="1105143"/>
    <lineage>
        <taxon>Bacteria</taxon>
        <taxon>Bacillati</taxon>
        <taxon>Actinomycetota</taxon>
        <taxon>Actinomycetes</taxon>
        <taxon>Propionibacteriales</taxon>
        <taxon>Kribbellaceae</taxon>
        <taxon>Kribbella</taxon>
    </lineage>
</organism>
<dbReference type="AlphaFoldDB" id="A0A7X5VHE2"/>
<name>A0A7X5VHE2_9ACTN</name>
<accession>A0A7X5VHE2</accession>
<dbReference type="PROSITE" id="PS51318">
    <property type="entry name" value="TAT"/>
    <property type="match status" value="1"/>
</dbReference>
<dbReference type="SUPFAM" id="SSF50998">
    <property type="entry name" value="Quinoprotein alcohol dehydrogenase-like"/>
    <property type="match status" value="1"/>
</dbReference>
<keyword evidence="2" id="KW-1185">Reference proteome</keyword>
<protein>
    <submittedName>
        <fullName evidence="1">Uncharacterized protein</fullName>
    </submittedName>
</protein>
<dbReference type="InterPro" id="IPR006311">
    <property type="entry name" value="TAT_signal"/>
</dbReference>
<dbReference type="InterPro" id="IPR015943">
    <property type="entry name" value="WD40/YVTN_repeat-like_dom_sf"/>
</dbReference>
<dbReference type="Gene3D" id="2.130.10.10">
    <property type="entry name" value="YVTN repeat-like/Quinoprotein amine dehydrogenase"/>
    <property type="match status" value="1"/>
</dbReference>